<reference evidence="2 3" key="1">
    <citation type="submission" date="2019-03" db="EMBL/GenBank/DDBJ databases">
        <title>Whole genome sequence of Arthrobacter sp JH1-1.</title>
        <authorList>
            <person name="Trinh H.N."/>
        </authorList>
    </citation>
    <scope>NUCLEOTIDE SEQUENCE [LARGE SCALE GENOMIC DNA]</scope>
    <source>
        <strain evidence="2 3">JH1-1</strain>
    </source>
</reference>
<dbReference type="RefSeq" id="WP_133205968.1">
    <property type="nucleotide sequence ID" value="NZ_SMRU01000027.1"/>
</dbReference>
<evidence type="ECO:0000313" key="2">
    <source>
        <dbReference type="EMBL" id="TDF91770.1"/>
    </source>
</evidence>
<dbReference type="OrthoDB" id="5118852at2"/>
<sequence>MDSTWGFIIPIVAIVGGISFAIVNTVMRSRTVTREANVLQDVRSLLRERGEAEREQARLLRDIEQRLAQIETTLNQVG</sequence>
<dbReference type="Proteomes" id="UP000295511">
    <property type="component" value="Unassembled WGS sequence"/>
</dbReference>
<accession>A0A4R5KCI0</accession>
<dbReference type="AlphaFoldDB" id="A0A4R5KCI0"/>
<feature type="transmembrane region" description="Helical" evidence="1">
    <location>
        <begin position="6"/>
        <end position="27"/>
    </location>
</feature>
<organism evidence="2 3">
    <name type="scientific">Arthrobacter terricola</name>
    <dbReference type="NCBI Taxonomy" id="2547396"/>
    <lineage>
        <taxon>Bacteria</taxon>
        <taxon>Bacillati</taxon>
        <taxon>Actinomycetota</taxon>
        <taxon>Actinomycetes</taxon>
        <taxon>Micrococcales</taxon>
        <taxon>Micrococcaceae</taxon>
        <taxon>Arthrobacter</taxon>
    </lineage>
</organism>
<name>A0A4R5KCI0_9MICC</name>
<keyword evidence="3" id="KW-1185">Reference proteome</keyword>
<keyword evidence="1" id="KW-1133">Transmembrane helix</keyword>
<keyword evidence="1" id="KW-0812">Transmembrane</keyword>
<gene>
    <name evidence="2" type="ORF">E1809_19830</name>
</gene>
<comment type="caution">
    <text evidence="2">The sequence shown here is derived from an EMBL/GenBank/DDBJ whole genome shotgun (WGS) entry which is preliminary data.</text>
</comment>
<dbReference type="EMBL" id="SMRU01000027">
    <property type="protein sequence ID" value="TDF91770.1"/>
    <property type="molecule type" value="Genomic_DNA"/>
</dbReference>
<keyword evidence="1" id="KW-0472">Membrane</keyword>
<protein>
    <submittedName>
        <fullName evidence="2">Uncharacterized protein</fullName>
    </submittedName>
</protein>
<evidence type="ECO:0000313" key="3">
    <source>
        <dbReference type="Proteomes" id="UP000295511"/>
    </source>
</evidence>
<proteinExistence type="predicted"/>
<evidence type="ECO:0000256" key="1">
    <source>
        <dbReference type="SAM" id="Phobius"/>
    </source>
</evidence>